<comment type="function">
    <text evidence="1">Iron-sulfur subunit of the cytochrome bc1 complex, an essential component of the respiratory electron transport chain required for ATP synthesis. The bc1 complex catalyzes the oxidation of menaquinol and the reduction of cytochrome c in the respiratory chain. The bc1 complex operates through a Q-cycle mechanism that couples electron transfer to generation of the proton gradient that drives ATP synthesis.</text>
</comment>
<evidence type="ECO:0000256" key="15">
    <source>
        <dbReference type="ARBA" id="ARBA00023136"/>
    </source>
</evidence>
<keyword evidence="16" id="KW-1015">Disulfide bond</keyword>
<evidence type="ECO:0000256" key="14">
    <source>
        <dbReference type="ARBA" id="ARBA00023014"/>
    </source>
</evidence>
<keyword evidence="9" id="KW-0001">2Fe-2S</keyword>
<proteinExistence type="inferred from homology"/>
<dbReference type="InterPro" id="IPR014349">
    <property type="entry name" value="Rieske_Fe-S_prot"/>
</dbReference>
<dbReference type="GO" id="GO:0046872">
    <property type="term" value="F:metal ion binding"/>
    <property type="evidence" value="ECO:0007669"/>
    <property type="project" value="UniProtKB-KW"/>
</dbReference>
<keyword evidence="5" id="KW-0813">Transport</keyword>
<evidence type="ECO:0000256" key="9">
    <source>
        <dbReference type="ARBA" id="ARBA00022714"/>
    </source>
</evidence>
<dbReference type="GO" id="GO:0005886">
    <property type="term" value="C:plasma membrane"/>
    <property type="evidence" value="ECO:0007669"/>
    <property type="project" value="UniProtKB-SubCell"/>
</dbReference>
<dbReference type="Pfam" id="PF00355">
    <property type="entry name" value="Rieske"/>
    <property type="match status" value="1"/>
</dbReference>
<keyword evidence="6" id="KW-1003">Cell membrane</keyword>
<evidence type="ECO:0000256" key="5">
    <source>
        <dbReference type="ARBA" id="ARBA00022448"/>
    </source>
</evidence>
<dbReference type="GO" id="GO:0004497">
    <property type="term" value="F:monooxygenase activity"/>
    <property type="evidence" value="ECO:0007669"/>
    <property type="project" value="UniProtKB-ARBA"/>
</dbReference>
<evidence type="ECO:0000313" key="22">
    <source>
        <dbReference type="EMBL" id="WCO67411.1"/>
    </source>
</evidence>
<dbReference type="CDD" id="cd03467">
    <property type="entry name" value="Rieske"/>
    <property type="match status" value="1"/>
</dbReference>
<feature type="region of interest" description="Disordered" evidence="19">
    <location>
        <begin position="1"/>
        <end position="37"/>
    </location>
</feature>
<sequence>MTADEPTAPESAAGPGGGCLGCPGPEAAQAAAEAEATREAESRRAELAVATGFLISTASAIALAVVYWAGGQTQLEGLFLATALAGLGVGFILWSKRFMPHEPVVEARHPIASSEAEVDAFRDEFEQGENILTRRKLLVRSAGAAVVALGAALLFPIRSLGPRPGKGLKTTPYRSGVHVVTATNDRVRPSDINLNGVLTVFPEVPLNTDAEGEDVQPAAQADAATLLIRPNQDVTPVEGREDWTQDGIIAYSKICTHVGCPVGLYEAQEHLLLCPCHQSTFDVLDGAEVIFGPAGRPLPQLPLGLDDEGYLIALGDFSSPTGPGFWDRDR</sequence>
<dbReference type="SUPFAM" id="SSF50022">
    <property type="entry name" value="ISP domain"/>
    <property type="match status" value="1"/>
</dbReference>
<dbReference type="InterPro" id="IPR045603">
    <property type="entry name" value="QcrA_N"/>
</dbReference>
<keyword evidence="13" id="KW-0408">Iron</keyword>
<evidence type="ECO:0000256" key="1">
    <source>
        <dbReference type="ARBA" id="ARBA00002494"/>
    </source>
</evidence>
<keyword evidence="15 20" id="KW-0472">Membrane</keyword>
<name>A0AAE9Y813_9ACTN</name>
<keyword evidence="12" id="KW-0560">Oxidoreductase</keyword>
<comment type="subcellular location">
    <subcellularLocation>
        <location evidence="2">Cell membrane</location>
        <topology evidence="2">Multi-pass membrane protein</topology>
    </subcellularLocation>
</comment>
<feature type="domain" description="Rieske" evidence="21">
    <location>
        <begin position="243"/>
        <end position="312"/>
    </location>
</feature>
<evidence type="ECO:0000259" key="21">
    <source>
        <dbReference type="PROSITE" id="PS51296"/>
    </source>
</evidence>
<evidence type="ECO:0000256" key="13">
    <source>
        <dbReference type="ARBA" id="ARBA00023004"/>
    </source>
</evidence>
<evidence type="ECO:0000256" key="10">
    <source>
        <dbReference type="ARBA" id="ARBA00022723"/>
    </source>
</evidence>
<accession>A0AAE9Y813</accession>
<comment type="similarity">
    <text evidence="3">Belongs to the Rieske iron-sulfur protein family.</text>
</comment>
<keyword evidence="23" id="KW-1185">Reference proteome</keyword>
<feature type="compositionally biased region" description="Low complexity" evidence="19">
    <location>
        <begin position="22"/>
        <end position="34"/>
    </location>
</feature>
<feature type="transmembrane region" description="Helical" evidence="20">
    <location>
        <begin position="75"/>
        <end position="94"/>
    </location>
</feature>
<evidence type="ECO:0000256" key="3">
    <source>
        <dbReference type="ARBA" id="ARBA00010651"/>
    </source>
</evidence>
<dbReference type="GO" id="GO:0051537">
    <property type="term" value="F:2 iron, 2 sulfur cluster binding"/>
    <property type="evidence" value="ECO:0007669"/>
    <property type="project" value="UniProtKB-KW"/>
</dbReference>
<evidence type="ECO:0000256" key="8">
    <source>
        <dbReference type="ARBA" id="ARBA00022692"/>
    </source>
</evidence>
<keyword evidence="7" id="KW-0249">Electron transport</keyword>
<dbReference type="GO" id="GO:0016705">
    <property type="term" value="F:oxidoreductase activity, acting on paired donors, with incorporation or reduction of molecular oxygen"/>
    <property type="evidence" value="ECO:0007669"/>
    <property type="project" value="UniProtKB-ARBA"/>
</dbReference>
<keyword evidence="11 20" id="KW-1133">Transmembrane helix</keyword>
<keyword evidence="7" id="KW-0679">Respiratory chain</keyword>
<feature type="transmembrane region" description="Helical" evidence="20">
    <location>
        <begin position="47"/>
        <end position="69"/>
    </location>
</feature>
<feature type="transmembrane region" description="Helical" evidence="20">
    <location>
        <begin position="137"/>
        <end position="157"/>
    </location>
</feature>
<evidence type="ECO:0000256" key="17">
    <source>
        <dbReference type="ARBA" id="ARBA00029586"/>
    </source>
</evidence>
<evidence type="ECO:0000256" key="12">
    <source>
        <dbReference type="ARBA" id="ARBA00023002"/>
    </source>
</evidence>
<keyword evidence="8 20" id="KW-0812">Transmembrane</keyword>
<evidence type="ECO:0000313" key="23">
    <source>
        <dbReference type="Proteomes" id="UP001216390"/>
    </source>
</evidence>
<evidence type="ECO:0000256" key="4">
    <source>
        <dbReference type="ARBA" id="ARBA00015816"/>
    </source>
</evidence>
<dbReference type="InterPro" id="IPR036922">
    <property type="entry name" value="Rieske_2Fe-2S_sf"/>
</dbReference>
<dbReference type="PANTHER" id="PTHR10134">
    <property type="entry name" value="CYTOCHROME B-C1 COMPLEX SUBUNIT RIESKE, MITOCHONDRIAL"/>
    <property type="match status" value="1"/>
</dbReference>
<keyword evidence="14" id="KW-0411">Iron-sulfur</keyword>
<evidence type="ECO:0000256" key="6">
    <source>
        <dbReference type="ARBA" id="ARBA00022475"/>
    </source>
</evidence>
<gene>
    <name evidence="22" type="ORF">PO878_01595</name>
</gene>
<evidence type="ECO:0000256" key="11">
    <source>
        <dbReference type="ARBA" id="ARBA00022989"/>
    </source>
</evidence>
<dbReference type="KEGG" id="ima:PO878_01595"/>
<evidence type="ECO:0000256" key="19">
    <source>
        <dbReference type="SAM" id="MobiDB-lite"/>
    </source>
</evidence>
<dbReference type="PROSITE" id="PS51296">
    <property type="entry name" value="RIESKE"/>
    <property type="match status" value="1"/>
</dbReference>
<evidence type="ECO:0000256" key="16">
    <source>
        <dbReference type="ARBA" id="ARBA00023157"/>
    </source>
</evidence>
<organism evidence="22 23">
    <name type="scientific">Iamia majanohamensis</name>
    <dbReference type="NCBI Taxonomy" id="467976"/>
    <lineage>
        <taxon>Bacteria</taxon>
        <taxon>Bacillati</taxon>
        <taxon>Actinomycetota</taxon>
        <taxon>Acidimicrobiia</taxon>
        <taxon>Acidimicrobiales</taxon>
        <taxon>Iamiaceae</taxon>
        <taxon>Iamia</taxon>
    </lineage>
</organism>
<dbReference type="Gene3D" id="2.102.10.10">
    <property type="entry name" value="Rieske [2Fe-2S] iron-sulphur domain"/>
    <property type="match status" value="1"/>
</dbReference>
<dbReference type="Pfam" id="PF19297">
    <property type="entry name" value="QcrA_N"/>
    <property type="match status" value="1"/>
</dbReference>
<keyword evidence="10" id="KW-0479">Metal-binding</keyword>
<dbReference type="RefSeq" id="WP_272736933.1">
    <property type="nucleotide sequence ID" value="NZ_CP116942.1"/>
</dbReference>
<dbReference type="EMBL" id="CP116942">
    <property type="protein sequence ID" value="WCO67411.1"/>
    <property type="molecule type" value="Genomic_DNA"/>
</dbReference>
<dbReference type="AlphaFoldDB" id="A0AAE9Y813"/>
<evidence type="ECO:0000256" key="18">
    <source>
        <dbReference type="ARBA" id="ARBA00032409"/>
    </source>
</evidence>
<evidence type="ECO:0000256" key="20">
    <source>
        <dbReference type="SAM" id="Phobius"/>
    </source>
</evidence>
<dbReference type="Proteomes" id="UP001216390">
    <property type="component" value="Chromosome"/>
</dbReference>
<protein>
    <recommendedName>
        <fullName evidence="4">Cytochrome bc1 complex Rieske iron-sulfur subunit</fullName>
    </recommendedName>
    <alternativeName>
        <fullName evidence="17">Cytochrome bc1 reductase complex subunit QcrA</fullName>
    </alternativeName>
    <alternativeName>
        <fullName evidence="18">Rieske iron-sulfur protein</fullName>
    </alternativeName>
</protein>
<reference evidence="22" key="1">
    <citation type="submission" date="2023-01" db="EMBL/GenBank/DDBJ databases">
        <title>The diversity of Class Acidimicrobiia in South China Sea sediment environments and the proposal of Iamia marina sp. nov., a novel species of the genus Iamia.</title>
        <authorList>
            <person name="He Y."/>
            <person name="Tian X."/>
        </authorList>
    </citation>
    <scope>NUCLEOTIDE SEQUENCE</scope>
    <source>
        <strain evidence="22">DSM 19957</strain>
    </source>
</reference>
<dbReference type="InterPro" id="IPR017941">
    <property type="entry name" value="Rieske_2Fe-2S"/>
</dbReference>
<evidence type="ECO:0000256" key="7">
    <source>
        <dbReference type="ARBA" id="ARBA00022660"/>
    </source>
</evidence>
<evidence type="ECO:0000256" key="2">
    <source>
        <dbReference type="ARBA" id="ARBA00004651"/>
    </source>
</evidence>